<keyword evidence="4 8" id="KW-0249">Electron transport</keyword>
<dbReference type="AlphaFoldDB" id="A0AAU3GX34"/>
<dbReference type="PANTHER" id="PTHR36923:SF3">
    <property type="entry name" value="FERREDOXIN"/>
    <property type="match status" value="1"/>
</dbReference>
<dbReference type="GO" id="GO:0051538">
    <property type="term" value="F:3 iron, 4 sulfur cluster binding"/>
    <property type="evidence" value="ECO:0007669"/>
    <property type="project" value="UniProtKB-KW"/>
</dbReference>
<reference evidence="10" key="1">
    <citation type="submission" date="2022-10" db="EMBL/GenBank/DDBJ databases">
        <title>The complete genomes of actinobacterial strains from the NBC collection.</title>
        <authorList>
            <person name="Joergensen T.S."/>
            <person name="Alvarez Arevalo M."/>
            <person name="Sterndorff E.B."/>
            <person name="Faurdal D."/>
            <person name="Vuksanovic O."/>
            <person name="Mourched A.-S."/>
            <person name="Charusanti P."/>
            <person name="Shaw S."/>
            <person name="Blin K."/>
            <person name="Weber T."/>
        </authorList>
    </citation>
    <scope>NUCLEOTIDE SEQUENCE</scope>
    <source>
        <strain evidence="10">NBC_01401</strain>
    </source>
</reference>
<dbReference type="PANTHER" id="PTHR36923">
    <property type="entry name" value="FERREDOXIN"/>
    <property type="match status" value="1"/>
</dbReference>
<dbReference type="GO" id="GO:0009055">
    <property type="term" value="F:electron transfer activity"/>
    <property type="evidence" value="ECO:0007669"/>
    <property type="project" value="UniProtKB-UniRule"/>
</dbReference>
<dbReference type="Gene3D" id="3.30.70.20">
    <property type="match status" value="1"/>
</dbReference>
<evidence type="ECO:0000313" key="10">
    <source>
        <dbReference type="EMBL" id="WTY97529.1"/>
    </source>
</evidence>
<dbReference type="Pfam" id="PF06902">
    <property type="entry name" value="Fer4_19"/>
    <property type="match status" value="1"/>
</dbReference>
<evidence type="ECO:0000256" key="6">
    <source>
        <dbReference type="ARBA" id="ARBA00023014"/>
    </source>
</evidence>
<accession>A0AAU3GX34</accession>
<dbReference type="PRINTS" id="PR00352">
    <property type="entry name" value="3FE4SFRDOXIN"/>
</dbReference>
<evidence type="ECO:0000256" key="2">
    <source>
        <dbReference type="ARBA" id="ARBA00022448"/>
    </source>
</evidence>
<protein>
    <recommendedName>
        <fullName evidence="8">Ferredoxin</fullName>
    </recommendedName>
</protein>
<evidence type="ECO:0000259" key="9">
    <source>
        <dbReference type="PROSITE" id="PS51379"/>
    </source>
</evidence>
<keyword evidence="5 8" id="KW-0408">Iron</keyword>
<organism evidence="10">
    <name type="scientific">Streptomyces sp. NBC_01401</name>
    <dbReference type="NCBI Taxonomy" id="2903854"/>
    <lineage>
        <taxon>Bacteria</taxon>
        <taxon>Bacillati</taxon>
        <taxon>Actinomycetota</taxon>
        <taxon>Actinomycetes</taxon>
        <taxon>Kitasatosporales</taxon>
        <taxon>Streptomycetaceae</taxon>
        <taxon>Streptomyces</taxon>
    </lineage>
</organism>
<keyword evidence="6 8" id="KW-0411">Iron-sulfur</keyword>
<evidence type="ECO:0000256" key="7">
    <source>
        <dbReference type="ARBA" id="ARBA00023291"/>
    </source>
</evidence>
<dbReference type="InterPro" id="IPR010693">
    <property type="entry name" value="Divergent_4Fe-4S_mono-cluster"/>
</dbReference>
<feature type="domain" description="4Fe-4S ferredoxin-type" evidence="9">
    <location>
        <begin position="1"/>
        <end position="29"/>
    </location>
</feature>
<evidence type="ECO:0000256" key="4">
    <source>
        <dbReference type="ARBA" id="ARBA00022982"/>
    </source>
</evidence>
<keyword evidence="3 8" id="KW-0479">Metal-binding</keyword>
<proteinExistence type="predicted"/>
<keyword evidence="2 8" id="KW-0813">Transport</keyword>
<sequence length="63" mass="6514">MRVTADREVCVGAGLCALTAPEVFDQDDEGLVTVLDAEPGTEARTPAREAGVLCPSGAVRVVE</sequence>
<comment type="function">
    <text evidence="8">Ferredoxins are iron-sulfur proteins that transfer electrons in a wide variety of metabolic reactions.</text>
</comment>
<dbReference type="InterPro" id="IPR001080">
    <property type="entry name" value="3Fe4S_ferredoxin"/>
</dbReference>
<dbReference type="SUPFAM" id="SSF54862">
    <property type="entry name" value="4Fe-4S ferredoxins"/>
    <property type="match status" value="1"/>
</dbReference>
<evidence type="ECO:0000256" key="3">
    <source>
        <dbReference type="ARBA" id="ARBA00022723"/>
    </source>
</evidence>
<dbReference type="GO" id="GO:0005506">
    <property type="term" value="F:iron ion binding"/>
    <property type="evidence" value="ECO:0007669"/>
    <property type="project" value="UniProtKB-UniRule"/>
</dbReference>
<gene>
    <name evidence="10" type="ORF">OG626_22850</name>
</gene>
<comment type="cofactor">
    <cofactor evidence="1">
        <name>[3Fe-4S] cluster</name>
        <dbReference type="ChEBI" id="CHEBI:21137"/>
    </cofactor>
</comment>
<dbReference type="InterPro" id="IPR051269">
    <property type="entry name" value="Fe-S_cluster_ET"/>
</dbReference>
<name>A0AAU3GX34_9ACTN</name>
<dbReference type="EMBL" id="CP109535">
    <property type="protein sequence ID" value="WTY97529.1"/>
    <property type="molecule type" value="Genomic_DNA"/>
</dbReference>
<dbReference type="PROSITE" id="PS51379">
    <property type="entry name" value="4FE4S_FER_2"/>
    <property type="match status" value="1"/>
</dbReference>
<evidence type="ECO:0000256" key="8">
    <source>
        <dbReference type="RuleBase" id="RU368020"/>
    </source>
</evidence>
<dbReference type="InterPro" id="IPR017896">
    <property type="entry name" value="4Fe4S_Fe-S-bd"/>
</dbReference>
<evidence type="ECO:0000256" key="1">
    <source>
        <dbReference type="ARBA" id="ARBA00001927"/>
    </source>
</evidence>
<keyword evidence="7" id="KW-0003">3Fe-4S</keyword>
<evidence type="ECO:0000256" key="5">
    <source>
        <dbReference type="ARBA" id="ARBA00023004"/>
    </source>
</evidence>